<gene>
    <name evidence="1" type="ORF">CA12_11190</name>
</gene>
<dbReference type="Proteomes" id="UP000318741">
    <property type="component" value="Chromosome"/>
</dbReference>
<evidence type="ECO:0000313" key="1">
    <source>
        <dbReference type="EMBL" id="QDT15039.1"/>
    </source>
</evidence>
<dbReference type="KEGG" id="acaf:CA12_11190"/>
<dbReference type="RefSeq" id="WP_145357878.1">
    <property type="nucleotide sequence ID" value="NZ_CP036265.1"/>
</dbReference>
<evidence type="ECO:0000313" key="2">
    <source>
        <dbReference type="Proteomes" id="UP000318741"/>
    </source>
</evidence>
<sequence>MPPPPSNPIAALGDLRTFVNRRRLVLEVAEELTDAKTPPLRIARLDLADAADDREFVRRLAAALLLHDGRTGCPVTVRGAVHELQWRAEPGAVYLTLTPAGARTAFDIGNGEYPPTFPKLAARIAEFWLAGPGTEAFLPDVLYRPGPFPECPFGWNDPQLGTDPDPAGAAIRATRELTDELLHGASE</sequence>
<organism evidence="1 2">
    <name type="scientific">Alienimonas californiensis</name>
    <dbReference type="NCBI Taxonomy" id="2527989"/>
    <lineage>
        <taxon>Bacteria</taxon>
        <taxon>Pseudomonadati</taxon>
        <taxon>Planctomycetota</taxon>
        <taxon>Planctomycetia</taxon>
        <taxon>Planctomycetales</taxon>
        <taxon>Planctomycetaceae</taxon>
        <taxon>Alienimonas</taxon>
    </lineage>
</organism>
<proteinExistence type="predicted"/>
<dbReference type="EMBL" id="CP036265">
    <property type="protein sequence ID" value="QDT15039.1"/>
    <property type="molecule type" value="Genomic_DNA"/>
</dbReference>
<reference evidence="1 2" key="1">
    <citation type="submission" date="2019-02" db="EMBL/GenBank/DDBJ databases">
        <title>Deep-cultivation of Planctomycetes and their phenomic and genomic characterization uncovers novel biology.</title>
        <authorList>
            <person name="Wiegand S."/>
            <person name="Jogler M."/>
            <person name="Boedeker C."/>
            <person name="Pinto D."/>
            <person name="Vollmers J."/>
            <person name="Rivas-Marin E."/>
            <person name="Kohn T."/>
            <person name="Peeters S.H."/>
            <person name="Heuer A."/>
            <person name="Rast P."/>
            <person name="Oberbeckmann S."/>
            <person name="Bunk B."/>
            <person name="Jeske O."/>
            <person name="Meyerdierks A."/>
            <person name="Storesund J.E."/>
            <person name="Kallscheuer N."/>
            <person name="Luecker S."/>
            <person name="Lage O.M."/>
            <person name="Pohl T."/>
            <person name="Merkel B.J."/>
            <person name="Hornburger P."/>
            <person name="Mueller R.-W."/>
            <person name="Bruemmer F."/>
            <person name="Labrenz M."/>
            <person name="Spormann A.M."/>
            <person name="Op den Camp H."/>
            <person name="Overmann J."/>
            <person name="Amann R."/>
            <person name="Jetten M.S.M."/>
            <person name="Mascher T."/>
            <person name="Medema M.H."/>
            <person name="Devos D.P."/>
            <person name="Kaster A.-K."/>
            <person name="Ovreas L."/>
            <person name="Rohde M."/>
            <person name="Galperin M.Y."/>
            <person name="Jogler C."/>
        </authorList>
    </citation>
    <scope>NUCLEOTIDE SEQUENCE [LARGE SCALE GENOMIC DNA]</scope>
    <source>
        <strain evidence="1 2">CA12</strain>
    </source>
</reference>
<keyword evidence="2" id="KW-1185">Reference proteome</keyword>
<dbReference type="AlphaFoldDB" id="A0A517P6P0"/>
<protein>
    <submittedName>
        <fullName evidence="1">Uncharacterized protein</fullName>
    </submittedName>
</protein>
<name>A0A517P6P0_9PLAN</name>
<accession>A0A517P6P0</accession>